<proteinExistence type="predicted"/>
<evidence type="ECO:0000313" key="1">
    <source>
        <dbReference type="EMBL" id="KAK8502011.1"/>
    </source>
</evidence>
<name>A0ABR2B5V4_9ROSI</name>
<comment type="caution">
    <text evidence="1">The sequence shown here is derived from an EMBL/GenBank/DDBJ whole genome shotgun (WGS) entry which is preliminary data.</text>
</comment>
<gene>
    <name evidence="1" type="ORF">V6N12_048125</name>
</gene>
<organism evidence="1 2">
    <name type="scientific">Hibiscus sabdariffa</name>
    <name type="common">roselle</name>
    <dbReference type="NCBI Taxonomy" id="183260"/>
    <lineage>
        <taxon>Eukaryota</taxon>
        <taxon>Viridiplantae</taxon>
        <taxon>Streptophyta</taxon>
        <taxon>Embryophyta</taxon>
        <taxon>Tracheophyta</taxon>
        <taxon>Spermatophyta</taxon>
        <taxon>Magnoliopsida</taxon>
        <taxon>eudicotyledons</taxon>
        <taxon>Gunneridae</taxon>
        <taxon>Pentapetalae</taxon>
        <taxon>rosids</taxon>
        <taxon>malvids</taxon>
        <taxon>Malvales</taxon>
        <taxon>Malvaceae</taxon>
        <taxon>Malvoideae</taxon>
        <taxon>Hibiscus</taxon>
    </lineage>
</organism>
<sequence length="143" mass="16565">MSFGNQLDREFVSSSKASKEYLLLIMELTVSLLTLPPEFGCKGAVLGLHHMVKKKLHFKECMIQGFRETMWADTFAYQRCLVIALDQKTQTPPRKKIEFLPRHLPRQAKKTKKGMHFNQHIFLSIPGLKEYLNKAEKTSRARS</sequence>
<dbReference type="Proteomes" id="UP001472677">
    <property type="component" value="Unassembled WGS sequence"/>
</dbReference>
<accession>A0ABR2B5V4</accession>
<evidence type="ECO:0000313" key="2">
    <source>
        <dbReference type="Proteomes" id="UP001472677"/>
    </source>
</evidence>
<reference evidence="1 2" key="1">
    <citation type="journal article" date="2024" name="G3 (Bethesda)">
        <title>Genome assembly of Hibiscus sabdariffa L. provides insights into metabolisms of medicinal natural products.</title>
        <authorList>
            <person name="Kim T."/>
        </authorList>
    </citation>
    <scope>NUCLEOTIDE SEQUENCE [LARGE SCALE GENOMIC DNA]</scope>
    <source>
        <strain evidence="1">TK-2024</strain>
        <tissue evidence="1">Old leaves</tissue>
    </source>
</reference>
<protein>
    <submittedName>
        <fullName evidence="1">Uncharacterized protein</fullName>
    </submittedName>
</protein>
<keyword evidence="2" id="KW-1185">Reference proteome</keyword>
<dbReference type="EMBL" id="JBBPBM010000178">
    <property type="protein sequence ID" value="KAK8502011.1"/>
    <property type="molecule type" value="Genomic_DNA"/>
</dbReference>